<dbReference type="InterPro" id="IPR001343">
    <property type="entry name" value="Hemolysn_Ca-bd"/>
</dbReference>
<evidence type="ECO:0000256" key="1">
    <source>
        <dbReference type="ARBA" id="ARBA00004613"/>
    </source>
</evidence>
<dbReference type="GO" id="GO:0005509">
    <property type="term" value="F:calcium ion binding"/>
    <property type="evidence" value="ECO:0007669"/>
    <property type="project" value="InterPro"/>
</dbReference>
<dbReference type="PANTHER" id="PTHR38340:SF1">
    <property type="entry name" value="S-LAYER PROTEIN"/>
    <property type="match status" value="1"/>
</dbReference>
<dbReference type="KEGG" id="theu:HPC62_07280"/>
<evidence type="ECO:0000313" key="4">
    <source>
        <dbReference type="Proteomes" id="UP000505210"/>
    </source>
</evidence>
<dbReference type="RefSeq" id="WP_172354422.1">
    <property type="nucleotide sequence ID" value="NZ_CP053661.1"/>
</dbReference>
<dbReference type="Pfam" id="PF00353">
    <property type="entry name" value="HemolysinCabind"/>
    <property type="match status" value="5"/>
</dbReference>
<evidence type="ECO:0000256" key="2">
    <source>
        <dbReference type="ARBA" id="ARBA00022525"/>
    </source>
</evidence>
<name>A0A6M8B6B3_9CYAN</name>
<keyword evidence="2" id="KW-0964">Secreted</keyword>
<protein>
    <recommendedName>
        <fullName evidence="5">Calcium-binding protein</fullName>
    </recommendedName>
</protein>
<reference evidence="3 4" key="1">
    <citation type="submission" date="2020-05" db="EMBL/GenBank/DDBJ databases">
        <title>Complete genome sequence of of a novel Thermoleptolyngbya strain isolated from hot springs of Ganzi, Sichuan China.</title>
        <authorList>
            <person name="Tang J."/>
            <person name="Daroch M."/>
            <person name="Li L."/>
            <person name="Waleron K."/>
            <person name="Waleron M."/>
            <person name="Waleron M."/>
        </authorList>
    </citation>
    <scope>NUCLEOTIDE SEQUENCE [LARGE SCALE GENOMIC DNA]</scope>
    <source>
        <strain evidence="3 4">PKUAC-SCTA183</strain>
    </source>
</reference>
<evidence type="ECO:0000313" key="3">
    <source>
        <dbReference type="EMBL" id="QKD82028.1"/>
    </source>
</evidence>
<dbReference type="PRINTS" id="PR00313">
    <property type="entry name" value="CABNDNGRPT"/>
</dbReference>
<evidence type="ECO:0008006" key="5">
    <source>
        <dbReference type="Google" id="ProtNLM"/>
    </source>
</evidence>
<dbReference type="Proteomes" id="UP000505210">
    <property type="component" value="Chromosome"/>
</dbReference>
<dbReference type="GO" id="GO:0005576">
    <property type="term" value="C:extracellular region"/>
    <property type="evidence" value="ECO:0007669"/>
    <property type="project" value="UniProtKB-SubCell"/>
</dbReference>
<sequence>MIIPILGTDDDDLLIGTPGNDLIDGGAGFDTLVGGLGNDTYIIRDGDIIFELPNEGTDIVFAYVDYRLTDYVENLQLIAGRRGEGNSENNLIQGNAEDNELFGYEGNDVLEGFGGDDKLYGGSGNDRLFGGDGNDLLVAGPGFDQLYGGRGNDTYLVTSYRFKIIEPPRGGGIDTIIIPLDYELKSLLFENLTLYGSAQFGTGNRLNNRIEGNGRGNVLSGLAGNDTLLGRGGNDRLFGATGNDQLSGGDGDDELYGQQGNDRLWGDRGNDLLSGEDGNDVLIGYGGVSTERDRLFGGAGADTFVLGTRRDGVFYLGSGYAIIGDFSQAQGDKIQVRGNPASYRLDNSRNLIGGSGRDTAIFLGSDLIAIVQDNAGVTTSNLFTAPRERNVRPV</sequence>
<dbReference type="SUPFAM" id="SSF51120">
    <property type="entry name" value="beta-Roll"/>
    <property type="match status" value="3"/>
</dbReference>
<dbReference type="InterPro" id="IPR050557">
    <property type="entry name" value="RTX_toxin/Mannuronan_C5-epim"/>
</dbReference>
<dbReference type="PROSITE" id="PS00330">
    <property type="entry name" value="HEMOLYSIN_CALCIUM"/>
    <property type="match status" value="5"/>
</dbReference>
<dbReference type="InterPro" id="IPR011049">
    <property type="entry name" value="Serralysin-like_metalloprot_C"/>
</dbReference>
<dbReference type="PANTHER" id="PTHR38340">
    <property type="entry name" value="S-LAYER PROTEIN"/>
    <property type="match status" value="1"/>
</dbReference>
<organism evidence="3 4">
    <name type="scientific">Thermoleptolyngbya sichuanensis A183</name>
    <dbReference type="NCBI Taxonomy" id="2737172"/>
    <lineage>
        <taxon>Bacteria</taxon>
        <taxon>Bacillati</taxon>
        <taxon>Cyanobacteriota</taxon>
        <taxon>Cyanophyceae</taxon>
        <taxon>Oculatellales</taxon>
        <taxon>Oculatellaceae</taxon>
        <taxon>Thermoleptolyngbya</taxon>
        <taxon>Thermoleptolyngbya sichuanensis</taxon>
    </lineage>
</organism>
<dbReference type="EMBL" id="CP053661">
    <property type="protein sequence ID" value="QKD82028.1"/>
    <property type="molecule type" value="Genomic_DNA"/>
</dbReference>
<proteinExistence type="predicted"/>
<comment type="subcellular location">
    <subcellularLocation>
        <location evidence="1">Secreted</location>
    </subcellularLocation>
</comment>
<accession>A0A6M8B6B3</accession>
<dbReference type="InterPro" id="IPR018511">
    <property type="entry name" value="Hemolysin-typ_Ca-bd_CS"/>
</dbReference>
<dbReference type="Gene3D" id="2.150.10.10">
    <property type="entry name" value="Serralysin-like metalloprotease, C-terminal"/>
    <property type="match status" value="4"/>
</dbReference>
<dbReference type="AlphaFoldDB" id="A0A6M8B6B3"/>
<gene>
    <name evidence="3" type="ORF">HPC62_07280</name>
</gene>
<keyword evidence="4" id="KW-1185">Reference proteome</keyword>